<dbReference type="Proteomes" id="UP000245539">
    <property type="component" value="Unassembled WGS sequence"/>
</dbReference>
<dbReference type="InterPro" id="IPR011712">
    <property type="entry name" value="Sig_transdc_His_kin_sub3_dim/P"/>
</dbReference>
<evidence type="ECO:0000256" key="4">
    <source>
        <dbReference type="ARBA" id="ARBA00022679"/>
    </source>
</evidence>
<keyword evidence="5" id="KW-0547">Nucleotide-binding</keyword>
<dbReference type="PANTHER" id="PTHR24421">
    <property type="entry name" value="NITRATE/NITRITE SENSOR PROTEIN NARX-RELATED"/>
    <property type="match status" value="1"/>
</dbReference>
<keyword evidence="9" id="KW-0472">Membrane</keyword>
<dbReference type="SUPFAM" id="SSF55874">
    <property type="entry name" value="ATPase domain of HSP90 chaperone/DNA topoisomerase II/histidine kinase"/>
    <property type="match status" value="1"/>
</dbReference>
<comment type="catalytic activity">
    <reaction evidence="1">
        <text>ATP + protein L-histidine = ADP + protein N-phospho-L-histidine.</text>
        <dbReference type="EC" id="2.7.13.3"/>
    </reaction>
</comment>
<evidence type="ECO:0000256" key="9">
    <source>
        <dbReference type="SAM" id="Phobius"/>
    </source>
</evidence>
<keyword evidence="6 12" id="KW-0418">Kinase</keyword>
<proteinExistence type="predicted"/>
<feature type="domain" description="GAF" evidence="10">
    <location>
        <begin position="172"/>
        <end position="321"/>
    </location>
</feature>
<dbReference type="CDD" id="cd16917">
    <property type="entry name" value="HATPase_UhpB-NarQ-NarX-like"/>
    <property type="match status" value="1"/>
</dbReference>
<dbReference type="InterPro" id="IPR050482">
    <property type="entry name" value="Sensor_HK_TwoCompSys"/>
</dbReference>
<dbReference type="SMART" id="SM00387">
    <property type="entry name" value="HATPase_c"/>
    <property type="match status" value="1"/>
</dbReference>
<feature type="domain" description="Histidine kinase/HSP90-like ATPase" evidence="11">
    <location>
        <begin position="433"/>
        <end position="533"/>
    </location>
</feature>
<feature type="transmembrane region" description="Helical" evidence="9">
    <location>
        <begin position="58"/>
        <end position="83"/>
    </location>
</feature>
<dbReference type="Pfam" id="PF02518">
    <property type="entry name" value="HATPase_c"/>
    <property type="match status" value="1"/>
</dbReference>
<organism evidence="12 13">
    <name type="scientific">Leucothrix pacifica</name>
    <dbReference type="NCBI Taxonomy" id="1247513"/>
    <lineage>
        <taxon>Bacteria</taxon>
        <taxon>Pseudomonadati</taxon>
        <taxon>Pseudomonadota</taxon>
        <taxon>Gammaproteobacteria</taxon>
        <taxon>Thiotrichales</taxon>
        <taxon>Thiotrichaceae</taxon>
        <taxon>Leucothrix</taxon>
    </lineage>
</organism>
<evidence type="ECO:0000313" key="13">
    <source>
        <dbReference type="Proteomes" id="UP000245539"/>
    </source>
</evidence>
<keyword evidence="8" id="KW-0902">Two-component regulatory system</keyword>
<dbReference type="OrthoDB" id="9811306at2"/>
<dbReference type="Pfam" id="PF13185">
    <property type="entry name" value="GAF_2"/>
    <property type="match status" value="1"/>
</dbReference>
<name>A0A317C8V4_9GAMM</name>
<evidence type="ECO:0000259" key="10">
    <source>
        <dbReference type="SMART" id="SM00065"/>
    </source>
</evidence>
<comment type="caution">
    <text evidence="12">The sequence shown here is derived from an EMBL/GenBank/DDBJ whole genome shotgun (WGS) entry which is preliminary data.</text>
</comment>
<dbReference type="Pfam" id="PF07730">
    <property type="entry name" value="HisKA_3"/>
    <property type="match status" value="1"/>
</dbReference>
<dbReference type="Gene3D" id="3.30.450.40">
    <property type="match status" value="1"/>
</dbReference>
<evidence type="ECO:0000256" key="2">
    <source>
        <dbReference type="ARBA" id="ARBA00012438"/>
    </source>
</evidence>
<dbReference type="EC" id="2.7.13.3" evidence="2"/>
<dbReference type="GO" id="GO:0005524">
    <property type="term" value="F:ATP binding"/>
    <property type="evidence" value="ECO:0007669"/>
    <property type="project" value="UniProtKB-KW"/>
</dbReference>
<evidence type="ECO:0000256" key="8">
    <source>
        <dbReference type="ARBA" id="ARBA00023012"/>
    </source>
</evidence>
<keyword evidence="4" id="KW-0808">Transferase</keyword>
<dbReference type="GO" id="GO:0046983">
    <property type="term" value="F:protein dimerization activity"/>
    <property type="evidence" value="ECO:0007669"/>
    <property type="project" value="InterPro"/>
</dbReference>
<keyword evidence="13" id="KW-1185">Reference proteome</keyword>
<dbReference type="RefSeq" id="WP_109839310.1">
    <property type="nucleotide sequence ID" value="NZ_QGKM01000076.1"/>
</dbReference>
<accession>A0A317C8V4</accession>
<dbReference type="SMART" id="SM00065">
    <property type="entry name" value="GAF"/>
    <property type="match status" value="1"/>
</dbReference>
<dbReference type="Gene3D" id="3.30.565.10">
    <property type="entry name" value="Histidine kinase-like ATPase, C-terminal domain"/>
    <property type="match status" value="1"/>
</dbReference>
<dbReference type="InterPro" id="IPR036890">
    <property type="entry name" value="HATPase_C_sf"/>
</dbReference>
<evidence type="ECO:0000256" key="3">
    <source>
        <dbReference type="ARBA" id="ARBA00022553"/>
    </source>
</evidence>
<evidence type="ECO:0000259" key="11">
    <source>
        <dbReference type="SMART" id="SM00387"/>
    </source>
</evidence>
<sequence>MSTIESDTDNSLASGLKLTKPSIKVPKRAVVVLLMLLLLFVTMGVIYFWIMASGKHPVWLPAVMSVLWLAAGAGMFLMLYWMWQEFNRLSNDLSDWATSLLNGDLSVRMPFHTDYCPSKGIRQHINVISSDYEGMAEQQRLYVEQQETYLAEKKYHLSVLYDVADCINSSSDLDDLLQRFLQTIQGVTNAKAAAVRLLDKDDSLRLVASIGLGPMLSDVHWSLENEQCVCVKSFADNCVSRLTEMPQCSLTESTDFSESEDCEMLAIPLRYQGKSIGVYNLFVPRGGELESSITDEDALLQSIGKHLGMAIEQAGVEENSRLLSVIQERTRMAHELHDSLAQTLASLRYKVRLFDDSLRRGDEEVLWQELEGLEGGIDDAYAELRSLITHFRAPIDGKGVLRAVERIVERYRRDTGFDVFFYHNWDLKDLSRDAEIEVIRIVQEALANIRKHSGSETVRILMYSSEDGECSILIEDDGEGLSDDRPGPNAETGEHIGLSVMKERAERLNGELQFDSDGEGLLLQLNFKVPVADTASPKPSGS</sequence>
<keyword evidence="3" id="KW-0597">Phosphoprotein</keyword>
<keyword evidence="9" id="KW-0812">Transmembrane</keyword>
<dbReference type="GO" id="GO:0000155">
    <property type="term" value="F:phosphorelay sensor kinase activity"/>
    <property type="evidence" value="ECO:0007669"/>
    <property type="project" value="InterPro"/>
</dbReference>
<dbReference type="EMBL" id="QGKM01000076">
    <property type="protein sequence ID" value="PWQ92760.1"/>
    <property type="molecule type" value="Genomic_DNA"/>
</dbReference>
<keyword evidence="7" id="KW-0067">ATP-binding</keyword>
<evidence type="ECO:0000256" key="5">
    <source>
        <dbReference type="ARBA" id="ARBA00022741"/>
    </source>
</evidence>
<dbReference type="SUPFAM" id="SSF55781">
    <property type="entry name" value="GAF domain-like"/>
    <property type="match status" value="1"/>
</dbReference>
<dbReference type="GO" id="GO:0016020">
    <property type="term" value="C:membrane"/>
    <property type="evidence" value="ECO:0007669"/>
    <property type="project" value="InterPro"/>
</dbReference>
<evidence type="ECO:0000256" key="7">
    <source>
        <dbReference type="ARBA" id="ARBA00022840"/>
    </source>
</evidence>
<keyword evidence="9" id="KW-1133">Transmembrane helix</keyword>
<dbReference type="InterPro" id="IPR003594">
    <property type="entry name" value="HATPase_dom"/>
</dbReference>
<gene>
    <name evidence="12" type="ORF">DKW60_19315</name>
</gene>
<evidence type="ECO:0000313" key="12">
    <source>
        <dbReference type="EMBL" id="PWQ92760.1"/>
    </source>
</evidence>
<dbReference type="InterPro" id="IPR029016">
    <property type="entry name" value="GAF-like_dom_sf"/>
</dbReference>
<evidence type="ECO:0000256" key="1">
    <source>
        <dbReference type="ARBA" id="ARBA00000085"/>
    </source>
</evidence>
<dbReference type="AlphaFoldDB" id="A0A317C8V4"/>
<dbReference type="InterPro" id="IPR003018">
    <property type="entry name" value="GAF"/>
</dbReference>
<feature type="transmembrane region" description="Helical" evidence="9">
    <location>
        <begin position="30"/>
        <end position="52"/>
    </location>
</feature>
<dbReference type="PANTHER" id="PTHR24421:SF10">
    <property type="entry name" value="NITRATE_NITRITE SENSOR PROTEIN NARQ"/>
    <property type="match status" value="1"/>
</dbReference>
<reference evidence="12 13" key="1">
    <citation type="submission" date="2018-05" db="EMBL/GenBank/DDBJ databases">
        <title>Leucothrix arctica sp. nov., isolated from Arctic seawater.</title>
        <authorList>
            <person name="Choi A."/>
            <person name="Baek K."/>
        </authorList>
    </citation>
    <scope>NUCLEOTIDE SEQUENCE [LARGE SCALE GENOMIC DNA]</scope>
    <source>
        <strain evidence="12 13">JCM 18388</strain>
    </source>
</reference>
<protein>
    <recommendedName>
        <fullName evidence="2">histidine kinase</fullName>
        <ecNumber evidence="2">2.7.13.3</ecNumber>
    </recommendedName>
</protein>
<dbReference type="Gene3D" id="1.20.5.1930">
    <property type="match status" value="1"/>
</dbReference>
<evidence type="ECO:0000256" key="6">
    <source>
        <dbReference type="ARBA" id="ARBA00022777"/>
    </source>
</evidence>